<proteinExistence type="predicted"/>
<keyword evidence="3" id="KW-1185">Reference proteome</keyword>
<evidence type="ECO:0000313" key="2">
    <source>
        <dbReference type="EMBL" id="MEQ2219749.1"/>
    </source>
</evidence>
<protein>
    <submittedName>
        <fullName evidence="2">Uncharacterized protein</fullName>
    </submittedName>
</protein>
<evidence type="ECO:0000256" key="1">
    <source>
        <dbReference type="SAM" id="SignalP"/>
    </source>
</evidence>
<accession>A0ABV0SHI5</accession>
<organism evidence="2 3">
    <name type="scientific">Xenoophorus captivus</name>
    <dbReference type="NCBI Taxonomy" id="1517983"/>
    <lineage>
        <taxon>Eukaryota</taxon>
        <taxon>Metazoa</taxon>
        <taxon>Chordata</taxon>
        <taxon>Craniata</taxon>
        <taxon>Vertebrata</taxon>
        <taxon>Euteleostomi</taxon>
        <taxon>Actinopterygii</taxon>
        <taxon>Neopterygii</taxon>
        <taxon>Teleostei</taxon>
        <taxon>Neoteleostei</taxon>
        <taxon>Acanthomorphata</taxon>
        <taxon>Ovalentaria</taxon>
        <taxon>Atherinomorphae</taxon>
        <taxon>Cyprinodontiformes</taxon>
        <taxon>Goodeidae</taxon>
        <taxon>Xenoophorus</taxon>
    </lineage>
</organism>
<name>A0ABV0SHI5_9TELE</name>
<comment type="caution">
    <text evidence="2">The sequence shown here is derived from an EMBL/GenBank/DDBJ whole genome shotgun (WGS) entry which is preliminary data.</text>
</comment>
<dbReference type="Proteomes" id="UP001434883">
    <property type="component" value="Unassembled WGS sequence"/>
</dbReference>
<feature type="chain" id="PRO_5046868090" evidence="1">
    <location>
        <begin position="20"/>
        <end position="201"/>
    </location>
</feature>
<reference evidence="2 3" key="1">
    <citation type="submission" date="2021-06" db="EMBL/GenBank/DDBJ databases">
        <authorList>
            <person name="Palmer J.M."/>
        </authorList>
    </citation>
    <scope>NUCLEOTIDE SEQUENCE [LARGE SCALE GENOMIC DNA]</scope>
    <source>
        <strain evidence="2 3">XC_2019</strain>
        <tissue evidence="2">Muscle</tissue>
    </source>
</reference>
<dbReference type="EMBL" id="JAHRIN010080861">
    <property type="protein sequence ID" value="MEQ2219749.1"/>
    <property type="molecule type" value="Genomic_DNA"/>
</dbReference>
<keyword evidence="1" id="KW-0732">Signal</keyword>
<feature type="non-terminal residue" evidence="2">
    <location>
        <position position="201"/>
    </location>
</feature>
<gene>
    <name evidence="2" type="ORF">XENOCAPTIV_023129</name>
</gene>
<feature type="signal peptide" evidence="1">
    <location>
        <begin position="1"/>
        <end position="19"/>
    </location>
</feature>
<sequence length="201" mass="22563">MSRFPGIVMVLLDLTAADGVRTWRRQTESALILYFPLLPFFLAEQERLPDQALGELEKNSDKLQQRTSSSDSSQPAHLHQLLCSLQKQLLAYCHINAVTENSSSVALLHKHLQLLLPHSTDIFSRSAALIKESSWNGSIREKLQGEVELIFPLRIFCMNSHVCSVQMLLIDYLIFRCDLRVGSRQHVVSDNQLAAPAPGDG</sequence>
<evidence type="ECO:0000313" key="3">
    <source>
        <dbReference type="Proteomes" id="UP001434883"/>
    </source>
</evidence>